<evidence type="ECO:0000313" key="1">
    <source>
        <dbReference type="EMBL" id="TPG59505.1"/>
    </source>
</evidence>
<reference evidence="1 2" key="1">
    <citation type="journal article" date="2019" name="Environ. Microbiol.">
        <title>Species interactions and distinct microbial communities in high Arctic permafrost affected cryosols are associated with the CH4 and CO2 gas fluxes.</title>
        <authorList>
            <person name="Altshuler I."/>
            <person name="Hamel J."/>
            <person name="Turney S."/>
            <person name="Magnuson E."/>
            <person name="Levesque R."/>
            <person name="Greer C."/>
            <person name="Whyte L.G."/>
        </authorList>
    </citation>
    <scope>NUCLEOTIDE SEQUENCE [LARGE SCALE GENOMIC DNA]</scope>
    <source>
        <strain evidence="1 2">S9.2P</strain>
    </source>
</reference>
<dbReference type="Proteomes" id="UP000317646">
    <property type="component" value="Unassembled WGS sequence"/>
</dbReference>
<accession>A0A502GC22</accession>
<gene>
    <name evidence="1" type="ORF">EAH73_21575</name>
</gene>
<feature type="non-terminal residue" evidence="1">
    <location>
        <position position="1"/>
    </location>
</feature>
<keyword evidence="2" id="KW-1185">Reference proteome</keyword>
<organism evidence="1 2">
    <name type="scientific">Hymenobacter nivis</name>
    <dbReference type="NCBI Taxonomy" id="1850093"/>
    <lineage>
        <taxon>Bacteria</taxon>
        <taxon>Pseudomonadati</taxon>
        <taxon>Bacteroidota</taxon>
        <taxon>Cytophagia</taxon>
        <taxon>Cytophagales</taxon>
        <taxon>Hymenobacteraceae</taxon>
        <taxon>Hymenobacter</taxon>
    </lineage>
</organism>
<proteinExistence type="predicted"/>
<evidence type="ECO:0000313" key="2">
    <source>
        <dbReference type="Proteomes" id="UP000317646"/>
    </source>
</evidence>
<name>A0A502GC22_9BACT</name>
<dbReference type="EMBL" id="RCYZ01000013">
    <property type="protein sequence ID" value="TPG59505.1"/>
    <property type="molecule type" value="Genomic_DNA"/>
</dbReference>
<dbReference type="AlphaFoldDB" id="A0A502GC22"/>
<comment type="caution">
    <text evidence="1">The sequence shown here is derived from an EMBL/GenBank/DDBJ whole genome shotgun (WGS) entry which is preliminary data.</text>
</comment>
<sequence length="37" mass="4278">GSINRVRIKAYESSAKYRHMMNATPRVEPTDINQMPD</sequence>
<protein>
    <submittedName>
        <fullName evidence="1">Catalase</fullName>
    </submittedName>
</protein>